<dbReference type="RefSeq" id="WP_164610788.1">
    <property type="nucleotide sequence ID" value="NZ_JAAIKE010000002.1"/>
</dbReference>
<dbReference type="NCBIfam" id="TIGR02492">
    <property type="entry name" value="flgK_ends"/>
    <property type="match status" value="1"/>
</dbReference>
<dbReference type="GO" id="GO:0009424">
    <property type="term" value="C:bacterial-type flagellum hook"/>
    <property type="evidence" value="ECO:0007669"/>
    <property type="project" value="InterPro"/>
</dbReference>
<keyword evidence="10" id="KW-1185">Reference proteome</keyword>
<gene>
    <name evidence="9" type="primary">flgK</name>
    <name evidence="9" type="ORF">G3572_08610</name>
</gene>
<keyword evidence="6" id="KW-0975">Bacterial flagellum</keyword>
<dbReference type="AlphaFoldDB" id="A0A6B3RQI4"/>
<evidence type="ECO:0000256" key="3">
    <source>
        <dbReference type="ARBA" id="ARBA00009677"/>
    </source>
</evidence>
<dbReference type="GO" id="GO:0005198">
    <property type="term" value="F:structural molecule activity"/>
    <property type="evidence" value="ECO:0007669"/>
    <property type="project" value="InterPro"/>
</dbReference>
<accession>A0A6B3RQI4</accession>
<feature type="domain" description="Flagellar hook-associated protein FlgK helical" evidence="8">
    <location>
        <begin position="91"/>
        <end position="312"/>
    </location>
</feature>
<name>A0A6B3RQI4_9RHOB</name>
<feature type="domain" description="Flagellar basal-body/hook protein C-terminal" evidence="7">
    <location>
        <begin position="448"/>
        <end position="484"/>
    </location>
</feature>
<proteinExistence type="inferred from homology"/>
<dbReference type="Pfam" id="PF06429">
    <property type="entry name" value="Flg_bbr_C"/>
    <property type="match status" value="1"/>
</dbReference>
<evidence type="ECO:0000313" key="9">
    <source>
        <dbReference type="EMBL" id="NEX46265.1"/>
    </source>
</evidence>
<reference evidence="9 10" key="1">
    <citation type="submission" date="2020-02" db="EMBL/GenBank/DDBJ databases">
        <title>Rhodobacter algicola sp. nov., isolated from microalga culture.</title>
        <authorList>
            <person name="Park C.-Y."/>
        </authorList>
    </citation>
    <scope>NUCLEOTIDE SEQUENCE [LARGE SCALE GENOMIC DNA]</scope>
    <source>
        <strain evidence="9 10">ETT8</strain>
    </source>
</reference>
<keyword evidence="9" id="KW-0966">Cell projection</keyword>
<keyword evidence="9" id="KW-0282">Flagellum</keyword>
<comment type="caution">
    <text evidence="9">The sequence shown here is derived from an EMBL/GenBank/DDBJ whole genome shotgun (WGS) entry which is preliminary data.</text>
</comment>
<sequence length="485" mass="50063">MSITTALSSAFSGLTATSRMAEATAANVSNALTEGYARREVQLAARHLGKTGAGVAVTGVSRQINGLLLQDLRLASASQGGRAVTSDALLRMEQAYGTPDQAGSIAARIARLEGAVIEAAARPETDARLAAVVDAARSLTDGLAQVSEVIGTERQSADRQIGVEVKRLNDSLAGVAELNTRIRAFASAGRDATVLMDQRQQLIDKIAEAVPIREIARENGQIALYTAAGTVLLDGRPAQFGFTPTGLVTPDMTLAGGGLSGLTLNGQPIATAPAGGRLGEGRLTALFDLRDRIAPEAQANLDALARDLIERVTDPATDPTRAATAPGLFTDLGRSFDPAEEAGLAGRIRLNGLVVPEEGGALWRLREGLGATAPGPGGFAERLGALAGALSAARVQSSGTLSPGARSLSGFAAQITSAQTVARLGAESETAFAAARSDALRSEMLRDGVDTDQEMQTLLLIEQAYAANAKVFKAADDMMKTLLGI</sequence>
<evidence type="ECO:0000256" key="6">
    <source>
        <dbReference type="ARBA" id="ARBA00023143"/>
    </source>
</evidence>
<comment type="subcellular location">
    <subcellularLocation>
        <location evidence="1">Bacterial flagellum</location>
    </subcellularLocation>
    <subcellularLocation>
        <location evidence="2">Secreted</location>
    </subcellularLocation>
</comment>
<evidence type="ECO:0000256" key="5">
    <source>
        <dbReference type="ARBA" id="ARBA00022525"/>
    </source>
</evidence>
<evidence type="ECO:0000256" key="2">
    <source>
        <dbReference type="ARBA" id="ARBA00004613"/>
    </source>
</evidence>
<evidence type="ECO:0000313" key="10">
    <source>
        <dbReference type="Proteomes" id="UP000481421"/>
    </source>
</evidence>
<protein>
    <recommendedName>
        <fullName evidence="4">Flagellar hook-associated protein 1</fullName>
    </recommendedName>
</protein>
<dbReference type="GO" id="GO:0044780">
    <property type="term" value="P:bacterial-type flagellum assembly"/>
    <property type="evidence" value="ECO:0007669"/>
    <property type="project" value="InterPro"/>
</dbReference>
<dbReference type="InterPro" id="IPR002371">
    <property type="entry name" value="FlgK"/>
</dbReference>
<dbReference type="Proteomes" id="UP000481421">
    <property type="component" value="Unassembled WGS sequence"/>
</dbReference>
<keyword evidence="5" id="KW-0964">Secreted</keyword>
<organism evidence="9 10">
    <name type="scientific">Pseudotabrizicola algicola</name>
    <dbReference type="NCBI Taxonomy" id="2709381"/>
    <lineage>
        <taxon>Bacteria</taxon>
        <taxon>Pseudomonadati</taxon>
        <taxon>Pseudomonadota</taxon>
        <taxon>Alphaproteobacteria</taxon>
        <taxon>Rhodobacterales</taxon>
        <taxon>Paracoccaceae</taxon>
        <taxon>Pseudotabrizicola</taxon>
    </lineage>
</organism>
<dbReference type="PANTHER" id="PTHR30033">
    <property type="entry name" value="FLAGELLAR HOOK-ASSOCIATED PROTEIN 1"/>
    <property type="match status" value="1"/>
</dbReference>
<evidence type="ECO:0000259" key="8">
    <source>
        <dbReference type="Pfam" id="PF22638"/>
    </source>
</evidence>
<keyword evidence="9" id="KW-0969">Cilium</keyword>
<evidence type="ECO:0000259" key="7">
    <source>
        <dbReference type="Pfam" id="PF06429"/>
    </source>
</evidence>
<dbReference type="EMBL" id="JAAIKE010000002">
    <property type="protein sequence ID" value="NEX46265.1"/>
    <property type="molecule type" value="Genomic_DNA"/>
</dbReference>
<evidence type="ECO:0000256" key="4">
    <source>
        <dbReference type="ARBA" id="ARBA00016244"/>
    </source>
</evidence>
<dbReference type="GO" id="GO:0005576">
    <property type="term" value="C:extracellular region"/>
    <property type="evidence" value="ECO:0007669"/>
    <property type="project" value="UniProtKB-SubCell"/>
</dbReference>
<comment type="similarity">
    <text evidence="3">Belongs to the flagella basal body rod proteins family.</text>
</comment>
<dbReference type="Pfam" id="PF22638">
    <property type="entry name" value="FlgK_D1"/>
    <property type="match status" value="1"/>
</dbReference>
<dbReference type="InterPro" id="IPR010930">
    <property type="entry name" value="Flg_bb/hook_C_dom"/>
</dbReference>
<evidence type="ECO:0000256" key="1">
    <source>
        <dbReference type="ARBA" id="ARBA00004365"/>
    </source>
</evidence>
<dbReference type="PANTHER" id="PTHR30033:SF1">
    <property type="entry name" value="FLAGELLAR HOOK-ASSOCIATED PROTEIN 1"/>
    <property type="match status" value="1"/>
</dbReference>
<dbReference type="InterPro" id="IPR053927">
    <property type="entry name" value="FlgK_helical"/>
</dbReference>